<feature type="chain" id="PRO_5040794439" evidence="2">
    <location>
        <begin position="32"/>
        <end position="217"/>
    </location>
</feature>
<organism evidence="3 4">
    <name type="scientific">Penicillium chermesinum</name>
    <dbReference type="NCBI Taxonomy" id="63820"/>
    <lineage>
        <taxon>Eukaryota</taxon>
        <taxon>Fungi</taxon>
        <taxon>Dikarya</taxon>
        <taxon>Ascomycota</taxon>
        <taxon>Pezizomycotina</taxon>
        <taxon>Eurotiomycetes</taxon>
        <taxon>Eurotiomycetidae</taxon>
        <taxon>Eurotiales</taxon>
        <taxon>Aspergillaceae</taxon>
        <taxon>Penicillium</taxon>
    </lineage>
</organism>
<evidence type="ECO:0000313" key="4">
    <source>
        <dbReference type="Proteomes" id="UP001150941"/>
    </source>
</evidence>
<gene>
    <name evidence="3" type="ORF">N7468_005157</name>
</gene>
<accession>A0A9W9NYM9</accession>
<comment type="caution">
    <text evidence="3">The sequence shown here is derived from an EMBL/GenBank/DDBJ whole genome shotgun (WGS) entry which is preliminary data.</text>
</comment>
<protein>
    <submittedName>
        <fullName evidence="3">Uncharacterized protein</fullName>
    </submittedName>
</protein>
<keyword evidence="1" id="KW-1133">Transmembrane helix</keyword>
<name>A0A9W9NYM9_9EURO</name>
<dbReference type="Proteomes" id="UP001150941">
    <property type="component" value="Unassembled WGS sequence"/>
</dbReference>
<feature type="signal peptide" evidence="2">
    <location>
        <begin position="1"/>
        <end position="31"/>
    </location>
</feature>
<evidence type="ECO:0000256" key="1">
    <source>
        <dbReference type="SAM" id="Phobius"/>
    </source>
</evidence>
<keyword evidence="1" id="KW-0472">Membrane</keyword>
<evidence type="ECO:0000256" key="2">
    <source>
        <dbReference type="SAM" id="SignalP"/>
    </source>
</evidence>
<dbReference type="AlphaFoldDB" id="A0A9W9NYM9"/>
<dbReference type="RefSeq" id="XP_058330194.1">
    <property type="nucleotide sequence ID" value="XM_058474454.1"/>
</dbReference>
<keyword evidence="4" id="KW-1185">Reference proteome</keyword>
<feature type="transmembrane region" description="Helical" evidence="1">
    <location>
        <begin position="86"/>
        <end position="107"/>
    </location>
</feature>
<dbReference type="GeneID" id="83201757"/>
<reference evidence="3" key="2">
    <citation type="journal article" date="2023" name="IMA Fungus">
        <title>Comparative genomic study of the Penicillium genus elucidates a diverse pangenome and 15 lateral gene transfer events.</title>
        <authorList>
            <person name="Petersen C."/>
            <person name="Sorensen T."/>
            <person name="Nielsen M.R."/>
            <person name="Sondergaard T.E."/>
            <person name="Sorensen J.L."/>
            <person name="Fitzpatrick D.A."/>
            <person name="Frisvad J.C."/>
            <person name="Nielsen K.L."/>
        </authorList>
    </citation>
    <scope>NUCLEOTIDE SEQUENCE</scope>
    <source>
        <strain evidence="3">IBT 19713</strain>
    </source>
</reference>
<dbReference type="EMBL" id="JAPQKS010000004">
    <property type="protein sequence ID" value="KAJ5232201.1"/>
    <property type="molecule type" value="Genomic_DNA"/>
</dbReference>
<keyword evidence="1" id="KW-0812">Transmembrane</keyword>
<evidence type="ECO:0000313" key="3">
    <source>
        <dbReference type="EMBL" id="KAJ5232201.1"/>
    </source>
</evidence>
<proteinExistence type="predicted"/>
<reference evidence="3" key="1">
    <citation type="submission" date="2022-11" db="EMBL/GenBank/DDBJ databases">
        <authorList>
            <person name="Petersen C."/>
        </authorList>
    </citation>
    <scope>NUCLEOTIDE SEQUENCE</scope>
    <source>
        <strain evidence="3">IBT 19713</strain>
    </source>
</reference>
<keyword evidence="2" id="KW-0732">Signal</keyword>
<sequence length="217" mass="23876">MFDFRSSFAFWRAVIPLIVLGSAPTAQSALAAAPPQAEQDFGLLWPTLAYFGLTETWIVSTEYLVPNGSTSEGAIVPAPLSSLPDIVPWAAVLLISFLPTSSVVTVISHRTTFRRERPSVSLWMRLVFGSISWRESQKPAKSKKIDESAMIGVCSFLKLGGMGKAYLHPLFQGGARYAMSIEPQQARMTPYHWLSSFTRTKEATSPCHSQAIHQNGQ</sequence>